<reference evidence="2" key="2">
    <citation type="submission" date="2021-04" db="EMBL/GenBank/DDBJ databases">
        <authorList>
            <person name="Gilroy R."/>
        </authorList>
    </citation>
    <scope>NUCLEOTIDE SEQUENCE</scope>
    <source>
        <strain evidence="2">ChiHjej8B7-3636</strain>
    </source>
</reference>
<reference evidence="2" key="1">
    <citation type="journal article" date="2021" name="PeerJ">
        <title>Extensive microbial diversity within the chicken gut microbiome revealed by metagenomics and culture.</title>
        <authorList>
            <person name="Gilroy R."/>
            <person name="Ravi A."/>
            <person name="Getino M."/>
            <person name="Pursley I."/>
            <person name="Horton D.L."/>
            <person name="Alikhan N.F."/>
            <person name="Baker D."/>
            <person name="Gharbi K."/>
            <person name="Hall N."/>
            <person name="Watson M."/>
            <person name="Adriaenssens E.M."/>
            <person name="Foster-Nyarko E."/>
            <person name="Jarju S."/>
            <person name="Secka A."/>
            <person name="Antonio M."/>
            <person name="Oren A."/>
            <person name="Chaudhuri R.R."/>
            <person name="La Ragione R."/>
            <person name="Hildebrand F."/>
            <person name="Pallen M.J."/>
        </authorList>
    </citation>
    <scope>NUCLEOTIDE SEQUENCE</scope>
    <source>
        <strain evidence="2">ChiHjej8B7-3636</strain>
    </source>
</reference>
<name>A0A9D2KFU6_9MICO</name>
<dbReference type="Proteomes" id="UP000824220">
    <property type="component" value="Unassembled WGS sequence"/>
</dbReference>
<accession>A0A9D2KFU6</accession>
<dbReference type="EMBL" id="DXAM01000053">
    <property type="protein sequence ID" value="HJA04019.1"/>
    <property type="molecule type" value="Genomic_DNA"/>
</dbReference>
<protein>
    <submittedName>
        <fullName evidence="2">Uncharacterized protein</fullName>
    </submittedName>
</protein>
<proteinExistence type="predicted"/>
<organism evidence="2 3">
    <name type="scientific">Candidatus Microbacterium stercoravium</name>
    <dbReference type="NCBI Taxonomy" id="2838697"/>
    <lineage>
        <taxon>Bacteria</taxon>
        <taxon>Bacillati</taxon>
        <taxon>Actinomycetota</taxon>
        <taxon>Actinomycetes</taxon>
        <taxon>Micrococcales</taxon>
        <taxon>Microbacteriaceae</taxon>
        <taxon>Microbacterium</taxon>
    </lineage>
</organism>
<evidence type="ECO:0000313" key="3">
    <source>
        <dbReference type="Proteomes" id="UP000824220"/>
    </source>
</evidence>
<evidence type="ECO:0000313" key="2">
    <source>
        <dbReference type="EMBL" id="HJA04019.1"/>
    </source>
</evidence>
<gene>
    <name evidence="2" type="ORF">H9800_04085</name>
</gene>
<keyword evidence="1" id="KW-0812">Transmembrane</keyword>
<keyword evidence="1" id="KW-0472">Membrane</keyword>
<feature type="transmembrane region" description="Helical" evidence="1">
    <location>
        <begin position="20"/>
        <end position="40"/>
    </location>
</feature>
<dbReference type="AlphaFoldDB" id="A0A9D2KFU6"/>
<keyword evidence="1" id="KW-1133">Transmembrane helix</keyword>
<sequence length="142" mass="14714">MMRPHGFREDERGSVLPLILIYVLLGIALTLVCANAVSLLTAQKRTDALADAAALAASDGFEIVAGADGAAIRLDPELARRQAEEVLAVSPVDARLVDIVTVGDATARAVVTTTWHPILLTAFVPDGVVLDATGTSRASLAG</sequence>
<comment type="caution">
    <text evidence="2">The sequence shown here is derived from an EMBL/GenBank/DDBJ whole genome shotgun (WGS) entry which is preliminary data.</text>
</comment>
<evidence type="ECO:0000256" key="1">
    <source>
        <dbReference type="SAM" id="Phobius"/>
    </source>
</evidence>